<comment type="function">
    <text evidence="3">Carrier of the growing fatty acid chain in fatty acid biosynthesis.</text>
</comment>
<accession>A0A376CLF3</accession>
<keyword evidence="2 3" id="KW-0597">Phosphoprotein</keyword>
<dbReference type="Pfam" id="PF00550">
    <property type="entry name" value="PP-binding"/>
    <property type="match status" value="1"/>
</dbReference>
<comment type="subcellular location">
    <subcellularLocation>
        <location evidence="3">Cytoplasm</location>
    </subcellularLocation>
</comment>
<dbReference type="SUPFAM" id="SSF47336">
    <property type="entry name" value="ACP-like"/>
    <property type="match status" value="1"/>
</dbReference>
<dbReference type="InterPro" id="IPR036736">
    <property type="entry name" value="ACP-like_sf"/>
</dbReference>
<evidence type="ECO:0000259" key="4">
    <source>
        <dbReference type="PROSITE" id="PS50075"/>
    </source>
</evidence>
<reference evidence="5 6" key="1">
    <citation type="submission" date="2018-06" db="EMBL/GenBank/DDBJ databases">
        <authorList>
            <consortium name="Pathogen Informatics"/>
            <person name="Doyle S."/>
        </authorList>
    </citation>
    <scope>NUCLEOTIDE SEQUENCE [LARGE SCALE GENOMIC DNA]</scope>
    <source>
        <strain evidence="5 6">NCTC11862</strain>
    </source>
</reference>
<keyword evidence="3" id="KW-0276">Fatty acid metabolism</keyword>
<dbReference type="GO" id="GO:0031177">
    <property type="term" value="F:phosphopantetheine binding"/>
    <property type="evidence" value="ECO:0007669"/>
    <property type="project" value="InterPro"/>
</dbReference>
<gene>
    <name evidence="3 5" type="primary">acpP</name>
    <name evidence="5" type="ORF">NCTC11862_00265</name>
</gene>
<feature type="modified residue" description="O-(pantetheine 4'-phosphoryl)serine" evidence="3">
    <location>
        <position position="62"/>
    </location>
</feature>
<dbReference type="RefSeq" id="WP_018580689.1">
    <property type="nucleotide sequence ID" value="NZ_LDYD01000006.1"/>
</dbReference>
<dbReference type="InterPro" id="IPR020806">
    <property type="entry name" value="PKS_PP-bd"/>
</dbReference>
<evidence type="ECO:0000313" key="6">
    <source>
        <dbReference type="Proteomes" id="UP000254467"/>
    </source>
</evidence>
<feature type="domain" description="Carrier" evidence="4">
    <location>
        <begin position="25"/>
        <end position="102"/>
    </location>
</feature>
<dbReference type="InterPro" id="IPR003231">
    <property type="entry name" value="ACP"/>
</dbReference>
<keyword evidence="3" id="KW-0443">Lipid metabolism</keyword>
<dbReference type="STRING" id="35756.GCA_001044155_01540"/>
<keyword evidence="3" id="KW-0444">Lipid biosynthesis</keyword>
<keyword evidence="6" id="KW-1185">Reference proteome</keyword>
<keyword evidence="3" id="KW-0963">Cytoplasm</keyword>
<dbReference type="Proteomes" id="UP000254467">
    <property type="component" value="Unassembled WGS sequence"/>
</dbReference>
<protein>
    <recommendedName>
        <fullName evidence="3">Acyl carrier protein</fullName>
        <shortName evidence="3">ACP</shortName>
    </recommendedName>
</protein>
<comment type="PTM">
    <text evidence="3">4'-phosphopantetheine is transferred from CoA to a specific serine of apo-ACP by AcpS. This modification is essential for activity because fatty acids are bound in thioester linkage to the sulfhydryl of the prosthetic group.</text>
</comment>
<evidence type="ECO:0000256" key="1">
    <source>
        <dbReference type="ARBA" id="ARBA00022450"/>
    </source>
</evidence>
<name>A0A376CLF3_9CORY</name>
<dbReference type="Gene3D" id="1.10.1200.10">
    <property type="entry name" value="ACP-like"/>
    <property type="match status" value="1"/>
</dbReference>
<dbReference type="EMBL" id="UFXQ01000001">
    <property type="protein sequence ID" value="STC68508.1"/>
    <property type="molecule type" value="Genomic_DNA"/>
</dbReference>
<evidence type="ECO:0000313" key="5">
    <source>
        <dbReference type="EMBL" id="STC68508.1"/>
    </source>
</evidence>
<organism evidence="5 6">
    <name type="scientific">Corynebacterium pilosum</name>
    <dbReference type="NCBI Taxonomy" id="35756"/>
    <lineage>
        <taxon>Bacteria</taxon>
        <taxon>Bacillati</taxon>
        <taxon>Actinomycetota</taxon>
        <taxon>Actinomycetes</taxon>
        <taxon>Mycobacteriales</taxon>
        <taxon>Corynebacteriaceae</taxon>
        <taxon>Corynebacterium</taxon>
    </lineage>
</organism>
<dbReference type="PROSITE" id="PS50075">
    <property type="entry name" value="CARRIER"/>
    <property type="match status" value="1"/>
</dbReference>
<dbReference type="SMART" id="SM00823">
    <property type="entry name" value="PKS_PP"/>
    <property type="match status" value="1"/>
</dbReference>
<comment type="similarity">
    <text evidence="3">Belongs to the acyl carrier protein (ACP) family.</text>
</comment>
<dbReference type="GO" id="GO:0005737">
    <property type="term" value="C:cytoplasm"/>
    <property type="evidence" value="ECO:0007669"/>
    <property type="project" value="UniProtKB-SubCell"/>
</dbReference>
<sequence>MELSQRLNLGKLADLGTAPDQPGADASLDTMGQVAALIESVAGVEADEVTAESTADSLGIDSLARIELIVRAEEQFGVRIDEETALSFDTIGDLVAYLADNE</sequence>
<proteinExistence type="inferred from homology"/>
<dbReference type="AlphaFoldDB" id="A0A376CLF3"/>
<comment type="pathway">
    <text evidence="3">Lipid metabolism; fatty acid biosynthesis.</text>
</comment>
<dbReference type="HAMAP" id="MF_01217">
    <property type="entry name" value="Acyl_carrier"/>
    <property type="match status" value="1"/>
</dbReference>
<keyword evidence="1 3" id="KW-0596">Phosphopantetheine</keyword>
<dbReference type="InterPro" id="IPR009081">
    <property type="entry name" value="PP-bd_ACP"/>
</dbReference>
<dbReference type="GO" id="GO:0000036">
    <property type="term" value="F:acyl carrier activity"/>
    <property type="evidence" value="ECO:0007669"/>
    <property type="project" value="UniProtKB-UniRule"/>
</dbReference>
<evidence type="ECO:0000256" key="3">
    <source>
        <dbReference type="HAMAP-Rule" id="MF_01217"/>
    </source>
</evidence>
<dbReference type="UniPathway" id="UPA00094"/>
<evidence type="ECO:0000256" key="2">
    <source>
        <dbReference type="ARBA" id="ARBA00022553"/>
    </source>
</evidence>
<keyword evidence="3" id="KW-0275">Fatty acid biosynthesis</keyword>